<accession>A0ABW2QNH4</accession>
<evidence type="ECO:0000259" key="4">
    <source>
        <dbReference type="SMART" id="SM00858"/>
    </source>
</evidence>
<organism evidence="5 6">
    <name type="scientific">Hydrogenophaga atypica</name>
    <dbReference type="NCBI Taxonomy" id="249409"/>
    <lineage>
        <taxon>Bacteria</taxon>
        <taxon>Pseudomonadati</taxon>
        <taxon>Pseudomonadota</taxon>
        <taxon>Betaproteobacteria</taxon>
        <taxon>Burkholderiales</taxon>
        <taxon>Comamonadaceae</taxon>
        <taxon>Hydrogenophaga</taxon>
    </lineage>
</organism>
<dbReference type="EMBL" id="JBHTCA010000008">
    <property type="protein sequence ID" value="MFC7409777.1"/>
    <property type="molecule type" value="Genomic_DNA"/>
</dbReference>
<dbReference type="Proteomes" id="UP001596501">
    <property type="component" value="Unassembled WGS sequence"/>
</dbReference>
<keyword evidence="2" id="KW-0732">Signal</keyword>
<keyword evidence="3" id="KW-0574">Periplasm</keyword>
<evidence type="ECO:0000256" key="2">
    <source>
        <dbReference type="ARBA" id="ARBA00022729"/>
    </source>
</evidence>
<evidence type="ECO:0000313" key="6">
    <source>
        <dbReference type="Proteomes" id="UP001596501"/>
    </source>
</evidence>
<protein>
    <submittedName>
        <fullName evidence="5">Flagellar basal body P-ring formation chaperone FlgA</fullName>
    </submittedName>
</protein>
<gene>
    <name evidence="5" type="primary">flgA</name>
    <name evidence="5" type="ORF">ACFQPB_12970</name>
</gene>
<keyword evidence="5" id="KW-0969">Cilium</keyword>
<dbReference type="InterPro" id="IPR013974">
    <property type="entry name" value="SAF"/>
</dbReference>
<feature type="domain" description="SAF" evidence="4">
    <location>
        <begin position="135"/>
        <end position="197"/>
    </location>
</feature>
<dbReference type="NCBIfam" id="TIGR03170">
    <property type="entry name" value="flgA_cterm"/>
    <property type="match status" value="1"/>
</dbReference>
<reference evidence="6" key="1">
    <citation type="journal article" date="2019" name="Int. J. Syst. Evol. Microbiol.">
        <title>The Global Catalogue of Microorganisms (GCM) 10K type strain sequencing project: providing services to taxonomists for standard genome sequencing and annotation.</title>
        <authorList>
            <consortium name="The Broad Institute Genomics Platform"/>
            <consortium name="The Broad Institute Genome Sequencing Center for Infectious Disease"/>
            <person name="Wu L."/>
            <person name="Ma J."/>
        </authorList>
    </citation>
    <scope>NUCLEOTIDE SEQUENCE [LARGE SCALE GENOMIC DNA]</scope>
    <source>
        <strain evidence="6">CGMCC 1.12371</strain>
    </source>
</reference>
<proteinExistence type="predicted"/>
<dbReference type="CDD" id="cd11614">
    <property type="entry name" value="SAF_CpaB_FlgA_like"/>
    <property type="match status" value="1"/>
</dbReference>
<evidence type="ECO:0000256" key="3">
    <source>
        <dbReference type="ARBA" id="ARBA00022764"/>
    </source>
</evidence>
<comment type="subcellular location">
    <subcellularLocation>
        <location evidence="1">Periplasm</location>
    </subcellularLocation>
</comment>
<evidence type="ECO:0000313" key="5">
    <source>
        <dbReference type="EMBL" id="MFC7409777.1"/>
    </source>
</evidence>
<dbReference type="SUPFAM" id="SSF50447">
    <property type="entry name" value="Translation proteins"/>
    <property type="match status" value="1"/>
</dbReference>
<keyword evidence="5" id="KW-0966">Cell projection</keyword>
<dbReference type="PANTHER" id="PTHR36307">
    <property type="entry name" value="FLAGELLA BASAL BODY P-RING FORMATION PROTEIN FLGA"/>
    <property type="match status" value="1"/>
</dbReference>
<keyword evidence="5" id="KW-0282">Flagellum</keyword>
<dbReference type="InterPro" id="IPR009000">
    <property type="entry name" value="Transl_B-barrel_sf"/>
</dbReference>
<evidence type="ECO:0000256" key="1">
    <source>
        <dbReference type="ARBA" id="ARBA00004418"/>
    </source>
</evidence>
<dbReference type="RefSeq" id="WP_382223906.1">
    <property type="nucleotide sequence ID" value="NZ_JBHTCA010000008.1"/>
</dbReference>
<name>A0ABW2QNH4_9BURK</name>
<sequence>MTCRPAPSHAAPSLRWLRRGVLCVSGWVGLLGLGAGLAHASSPAPDVTPQLLQQATEWAQKHLSPDDAPEGDLPLRPEIVLGQLDSRLKLAPCARVEPYLPRGARLWGRSRIGLRCLEGPRLWNVFLPITVKVWGPAWVVQRAVAPGALLKEGDVAPGEVDWAEHPAPVLVRQADWLGVTAARGLMPGQVMRQNMVRPVQVFKAGTEVKVHVHQAGFQLSATGRAMGHGFLGKPVRVKMPGGRVVSGRVRRDNVVSVDM</sequence>
<dbReference type="SMART" id="SM00858">
    <property type="entry name" value="SAF"/>
    <property type="match status" value="1"/>
</dbReference>
<dbReference type="InterPro" id="IPR041231">
    <property type="entry name" value="FlgA_N"/>
</dbReference>
<comment type="caution">
    <text evidence="5">The sequence shown here is derived from an EMBL/GenBank/DDBJ whole genome shotgun (WGS) entry which is preliminary data.</text>
</comment>
<dbReference type="Gene3D" id="2.30.30.760">
    <property type="match status" value="1"/>
</dbReference>
<dbReference type="InterPro" id="IPR017585">
    <property type="entry name" value="SAF_FlgA"/>
</dbReference>
<keyword evidence="6" id="KW-1185">Reference proteome</keyword>
<dbReference type="PANTHER" id="PTHR36307:SF1">
    <property type="entry name" value="FLAGELLA BASAL BODY P-RING FORMATION PROTEIN FLGA"/>
    <property type="match status" value="1"/>
</dbReference>
<dbReference type="InterPro" id="IPR039246">
    <property type="entry name" value="Flagellar_FlgA"/>
</dbReference>
<dbReference type="Pfam" id="PF17656">
    <property type="entry name" value="ChapFlgA_N"/>
    <property type="match status" value="1"/>
</dbReference>
<dbReference type="Pfam" id="PF13144">
    <property type="entry name" value="ChapFlgA"/>
    <property type="match status" value="1"/>
</dbReference>